<accession>A0ABU6TBX7</accession>
<evidence type="ECO:0000256" key="1">
    <source>
        <dbReference type="SAM" id="Phobius"/>
    </source>
</evidence>
<evidence type="ECO:0000313" key="2">
    <source>
        <dbReference type="EMBL" id="MED6146205.1"/>
    </source>
</evidence>
<name>A0ABU6TBX7_9FABA</name>
<gene>
    <name evidence="2" type="ORF">PIB30_032471</name>
</gene>
<protein>
    <submittedName>
        <fullName evidence="2">Uncharacterized protein</fullName>
    </submittedName>
</protein>
<reference evidence="2 3" key="1">
    <citation type="journal article" date="2023" name="Plants (Basel)">
        <title>Bridging the Gap: Combining Genomics and Transcriptomics Approaches to Understand Stylosanthes scabra, an Orphan Legume from the Brazilian Caatinga.</title>
        <authorList>
            <person name="Ferreira-Neto J.R.C."/>
            <person name="da Silva M.D."/>
            <person name="Binneck E."/>
            <person name="de Melo N.F."/>
            <person name="da Silva R.H."/>
            <person name="de Melo A.L.T.M."/>
            <person name="Pandolfi V."/>
            <person name="Bustamante F.O."/>
            <person name="Brasileiro-Vidal A.C."/>
            <person name="Benko-Iseppon A.M."/>
        </authorList>
    </citation>
    <scope>NUCLEOTIDE SEQUENCE [LARGE SCALE GENOMIC DNA]</scope>
    <source>
        <tissue evidence="2">Leaves</tissue>
    </source>
</reference>
<proteinExistence type="predicted"/>
<feature type="transmembrane region" description="Helical" evidence="1">
    <location>
        <begin position="12"/>
        <end position="35"/>
    </location>
</feature>
<keyword evidence="1" id="KW-0472">Membrane</keyword>
<evidence type="ECO:0000313" key="3">
    <source>
        <dbReference type="Proteomes" id="UP001341840"/>
    </source>
</evidence>
<keyword evidence="1" id="KW-0812">Transmembrane</keyword>
<comment type="caution">
    <text evidence="2">The sequence shown here is derived from an EMBL/GenBank/DDBJ whole genome shotgun (WGS) entry which is preliminary data.</text>
</comment>
<sequence length="215" mass="24079">MIGTTFLHSTKVFEFSSGTLLSSALFISSGSFYLVVSTMVTVFNQSAFLTLHIISSYSAIPFLVTMSATMKQTSSSTKKDVIEDASVPQPILSLIRKETNTVVTEPTSLDNPGKILLPFSLEGKTHCFLGPLMSLEEAEDVKSFFPFDDNLEPLIHRDICVHAFVKGKPFRKDPKTLLKNKELFKDWFERIAPSKIDFWKSHGVYELMKLSVEGI</sequence>
<dbReference type="EMBL" id="JASCZI010090764">
    <property type="protein sequence ID" value="MED6146205.1"/>
    <property type="molecule type" value="Genomic_DNA"/>
</dbReference>
<dbReference type="Proteomes" id="UP001341840">
    <property type="component" value="Unassembled WGS sequence"/>
</dbReference>
<keyword evidence="3" id="KW-1185">Reference proteome</keyword>
<feature type="transmembrane region" description="Helical" evidence="1">
    <location>
        <begin position="47"/>
        <end position="69"/>
    </location>
</feature>
<keyword evidence="1" id="KW-1133">Transmembrane helix</keyword>
<organism evidence="2 3">
    <name type="scientific">Stylosanthes scabra</name>
    <dbReference type="NCBI Taxonomy" id="79078"/>
    <lineage>
        <taxon>Eukaryota</taxon>
        <taxon>Viridiplantae</taxon>
        <taxon>Streptophyta</taxon>
        <taxon>Embryophyta</taxon>
        <taxon>Tracheophyta</taxon>
        <taxon>Spermatophyta</taxon>
        <taxon>Magnoliopsida</taxon>
        <taxon>eudicotyledons</taxon>
        <taxon>Gunneridae</taxon>
        <taxon>Pentapetalae</taxon>
        <taxon>rosids</taxon>
        <taxon>fabids</taxon>
        <taxon>Fabales</taxon>
        <taxon>Fabaceae</taxon>
        <taxon>Papilionoideae</taxon>
        <taxon>50 kb inversion clade</taxon>
        <taxon>dalbergioids sensu lato</taxon>
        <taxon>Dalbergieae</taxon>
        <taxon>Pterocarpus clade</taxon>
        <taxon>Stylosanthes</taxon>
    </lineage>
</organism>